<dbReference type="InterPro" id="IPR009075">
    <property type="entry name" value="AcylCo_DH/oxidase_C"/>
</dbReference>
<dbReference type="SUPFAM" id="SSF47203">
    <property type="entry name" value="Acyl-CoA dehydrogenase C-terminal domain-like"/>
    <property type="match status" value="1"/>
</dbReference>
<evidence type="ECO:0000259" key="7">
    <source>
        <dbReference type="Pfam" id="PF00441"/>
    </source>
</evidence>
<evidence type="ECO:0000256" key="5">
    <source>
        <dbReference type="ARBA" id="ARBA00023002"/>
    </source>
</evidence>
<dbReference type="InterPro" id="IPR036250">
    <property type="entry name" value="AcylCo_DH-like_C"/>
</dbReference>
<dbReference type="InterPro" id="IPR006091">
    <property type="entry name" value="Acyl-CoA_Oxase/DH_mid-dom"/>
</dbReference>
<dbReference type="InterPro" id="IPR009100">
    <property type="entry name" value="AcylCoA_DH/oxidase_NM_dom_sf"/>
</dbReference>
<dbReference type="InterPro" id="IPR037069">
    <property type="entry name" value="AcylCoA_DH/ox_N_sf"/>
</dbReference>
<dbReference type="Pfam" id="PF02770">
    <property type="entry name" value="Acyl-CoA_dh_M"/>
    <property type="match status" value="1"/>
</dbReference>
<proteinExistence type="inferred from homology"/>
<dbReference type="Gene3D" id="1.20.140.10">
    <property type="entry name" value="Butyryl-CoA Dehydrogenase, subunit A, domain 3"/>
    <property type="match status" value="1"/>
</dbReference>
<dbReference type="InterPro" id="IPR046373">
    <property type="entry name" value="Acyl-CoA_Oxase/DH_mid-dom_sf"/>
</dbReference>
<comment type="similarity">
    <text evidence="2 6">Belongs to the acyl-CoA dehydrogenase family.</text>
</comment>
<organism evidence="10 11">
    <name type="scientific">Bradyrhizobium macuxiense</name>
    <dbReference type="NCBI Taxonomy" id="1755647"/>
    <lineage>
        <taxon>Bacteria</taxon>
        <taxon>Pseudomonadati</taxon>
        <taxon>Pseudomonadota</taxon>
        <taxon>Alphaproteobacteria</taxon>
        <taxon>Hyphomicrobiales</taxon>
        <taxon>Nitrobacteraceae</taxon>
        <taxon>Bradyrhizobium</taxon>
    </lineage>
</organism>
<dbReference type="Gene3D" id="1.10.540.10">
    <property type="entry name" value="Acyl-CoA dehydrogenase/oxidase, N-terminal domain"/>
    <property type="match status" value="1"/>
</dbReference>
<dbReference type="NCBIfam" id="TIGR03203">
    <property type="entry name" value="pimD_small"/>
    <property type="match status" value="1"/>
</dbReference>
<feature type="domain" description="Acyl-CoA oxidase/dehydrogenase middle" evidence="8">
    <location>
        <begin position="123"/>
        <end position="214"/>
    </location>
</feature>
<evidence type="ECO:0000256" key="4">
    <source>
        <dbReference type="ARBA" id="ARBA00022827"/>
    </source>
</evidence>
<keyword evidence="3 6" id="KW-0285">Flavoprotein</keyword>
<dbReference type="InterPro" id="IPR013786">
    <property type="entry name" value="AcylCoA_DH/ox_N"/>
</dbReference>
<dbReference type="AlphaFoldDB" id="A0A120FJ96"/>
<evidence type="ECO:0000313" key="11">
    <source>
        <dbReference type="Proteomes" id="UP000057737"/>
    </source>
</evidence>
<dbReference type="Pfam" id="PF00441">
    <property type="entry name" value="Acyl-CoA_dh_1"/>
    <property type="match status" value="1"/>
</dbReference>
<gene>
    <name evidence="10" type="ORF">AS156_17330</name>
</gene>
<feature type="domain" description="Acyl-CoA dehydrogenase/oxidase N-terminal" evidence="9">
    <location>
        <begin position="6"/>
        <end position="117"/>
    </location>
</feature>
<accession>A0A120FJ96</accession>
<evidence type="ECO:0000259" key="9">
    <source>
        <dbReference type="Pfam" id="PF02771"/>
    </source>
</evidence>
<evidence type="ECO:0000256" key="6">
    <source>
        <dbReference type="RuleBase" id="RU362125"/>
    </source>
</evidence>
<evidence type="ECO:0000256" key="3">
    <source>
        <dbReference type="ARBA" id="ARBA00022630"/>
    </source>
</evidence>
<dbReference type="Pfam" id="PF02771">
    <property type="entry name" value="Acyl-CoA_dh_N"/>
    <property type="match status" value="1"/>
</dbReference>
<keyword evidence="4 6" id="KW-0274">FAD</keyword>
<sequence>MDFDLTEEQRLLKDSVDGLLADAYDFDARKKYMKERGGWSKALWGRLAEQGLLGLPFAEADGGFGAGSVETMIVMEALGKALVVEPYLATVVIAGGFLRHGGSAEQKAKYIPDIIDGSKTFAFAQLEKNSRYDLYDVVTAAKKKGEAYVIDGEKFVVLNGENADTLIVTARTKGGQRDKTGIGVFLVPADAKGITRKGYPTQDGLHAADITFTNVEVGADAAIGDPENALPLVERVADEARTAICAEAVGAMDESLKETVEYIKTRKQFGVAIGSFQSLQHRAADMFVALEQARSMSMFATMASDFDNAKERSSAVAAAKVQVGKSLKFVGQQSIQLHGGIGMTMEAKIGHYFKRLTMIENTLGDTDYHLRRVSEGGGLLG</sequence>
<dbReference type="Gene3D" id="2.40.110.10">
    <property type="entry name" value="Butyryl-CoA Dehydrogenase, subunit A, domain 2"/>
    <property type="match status" value="1"/>
</dbReference>
<dbReference type="PANTHER" id="PTHR43884">
    <property type="entry name" value="ACYL-COA DEHYDROGENASE"/>
    <property type="match status" value="1"/>
</dbReference>
<dbReference type="EMBL" id="LNCU01000106">
    <property type="protein sequence ID" value="KWV48771.1"/>
    <property type="molecule type" value="Genomic_DNA"/>
</dbReference>
<dbReference type="GO" id="GO:0003995">
    <property type="term" value="F:acyl-CoA dehydrogenase activity"/>
    <property type="evidence" value="ECO:0007669"/>
    <property type="project" value="TreeGrafter"/>
</dbReference>
<dbReference type="InterPro" id="IPR017616">
    <property type="entry name" value="Pimeloyl_CoA_dehydrogenase_ssu"/>
</dbReference>
<dbReference type="Proteomes" id="UP000057737">
    <property type="component" value="Unassembled WGS sequence"/>
</dbReference>
<evidence type="ECO:0000256" key="2">
    <source>
        <dbReference type="ARBA" id="ARBA00009347"/>
    </source>
</evidence>
<dbReference type="OrthoDB" id="9775090at2"/>
<reference evidence="10 11" key="1">
    <citation type="submission" date="2015-11" db="EMBL/GenBank/DDBJ databases">
        <title>Draft Genome Sequence of the Strain BR 10303 (Bradyrhizobium sp.) isolated from nodules of Centrolobium paraense.</title>
        <authorList>
            <person name="Zelli J.E."/>
            <person name="Simoes-Araujo J.L."/>
            <person name="Barauna A.C."/>
            <person name="Silva K."/>
        </authorList>
    </citation>
    <scope>NUCLEOTIDE SEQUENCE [LARGE SCALE GENOMIC DNA]</scope>
    <source>
        <strain evidence="10 11">BR 10303</strain>
    </source>
</reference>
<evidence type="ECO:0000259" key="8">
    <source>
        <dbReference type="Pfam" id="PF02770"/>
    </source>
</evidence>
<evidence type="ECO:0000256" key="1">
    <source>
        <dbReference type="ARBA" id="ARBA00001974"/>
    </source>
</evidence>
<protein>
    <submittedName>
        <fullName evidence="10">Pimeloyl-CoA dehydrogenase small subunit</fullName>
    </submittedName>
</protein>
<dbReference type="SUPFAM" id="SSF56645">
    <property type="entry name" value="Acyl-CoA dehydrogenase NM domain-like"/>
    <property type="match status" value="1"/>
</dbReference>
<evidence type="ECO:0000313" key="10">
    <source>
        <dbReference type="EMBL" id="KWV48771.1"/>
    </source>
</evidence>
<keyword evidence="11" id="KW-1185">Reference proteome</keyword>
<dbReference type="GO" id="GO:0050660">
    <property type="term" value="F:flavin adenine dinucleotide binding"/>
    <property type="evidence" value="ECO:0007669"/>
    <property type="project" value="InterPro"/>
</dbReference>
<feature type="domain" description="Acyl-CoA dehydrogenase/oxidase C-terminal" evidence="7">
    <location>
        <begin position="237"/>
        <end position="375"/>
    </location>
</feature>
<dbReference type="CDD" id="cd00567">
    <property type="entry name" value="ACAD"/>
    <property type="match status" value="1"/>
</dbReference>
<dbReference type="PANTHER" id="PTHR43884:SF20">
    <property type="entry name" value="ACYL-COA DEHYDROGENASE FADE28"/>
    <property type="match status" value="1"/>
</dbReference>
<comment type="cofactor">
    <cofactor evidence="1 6">
        <name>FAD</name>
        <dbReference type="ChEBI" id="CHEBI:57692"/>
    </cofactor>
</comment>
<dbReference type="RefSeq" id="WP_066513116.1">
    <property type="nucleotide sequence ID" value="NZ_LNCU01000106.1"/>
</dbReference>
<keyword evidence="5 6" id="KW-0560">Oxidoreductase</keyword>
<name>A0A120FJ96_9BRAD</name>
<comment type="caution">
    <text evidence="10">The sequence shown here is derived from an EMBL/GenBank/DDBJ whole genome shotgun (WGS) entry which is preliminary data.</text>
</comment>